<dbReference type="CDD" id="cd00167">
    <property type="entry name" value="SANT"/>
    <property type="match status" value="1"/>
</dbReference>
<dbReference type="Proteomes" id="UP001321760">
    <property type="component" value="Unassembled WGS sequence"/>
</dbReference>
<feature type="compositionally biased region" description="Polar residues" evidence="1">
    <location>
        <begin position="449"/>
        <end position="465"/>
    </location>
</feature>
<comment type="caution">
    <text evidence="2">The sequence shown here is derived from an EMBL/GenBank/DDBJ whole genome shotgun (WGS) entry which is preliminary data.</text>
</comment>
<feature type="compositionally biased region" description="Low complexity" evidence="1">
    <location>
        <begin position="854"/>
        <end position="863"/>
    </location>
</feature>
<feature type="compositionally biased region" description="Basic and acidic residues" evidence="1">
    <location>
        <begin position="374"/>
        <end position="384"/>
    </location>
</feature>
<protein>
    <recommendedName>
        <fullName evidence="4">C2H2-type domain-containing protein</fullName>
    </recommendedName>
</protein>
<dbReference type="PANTHER" id="PTHR38166">
    <property type="entry name" value="C2H2-TYPE DOMAIN-CONTAINING PROTEIN-RELATED"/>
    <property type="match status" value="1"/>
</dbReference>
<proteinExistence type="predicted"/>
<evidence type="ECO:0000256" key="1">
    <source>
        <dbReference type="SAM" id="MobiDB-lite"/>
    </source>
</evidence>
<feature type="region of interest" description="Disordered" evidence="1">
    <location>
        <begin position="827"/>
        <end position="875"/>
    </location>
</feature>
<sequence>MEIWSQNDTSDGGHDDGSTAKESLLLGAKGKVHLTEDVSPKLQKSMKRRGSVEETSDPCPTSTAKKQRHTPAKRERWLACPFWKYDTQRFGICFHIQIDTISRLKQHLVRRHTAGPCCPRCEEEFNTEIELHVHLIEGTCNHSLRGRIAGLTPNKRLQLVKRSPPRLTRAEQWFRVFDILFPGVPRPESPYLDDPPPPEVLSFAEFSSTRGPSIIQKILVDRESGVSRDVHGNNFAQAITQAMDTIFDTWQKEKFHEIRVEESAVESSNDTVSGWSGTTVESSNVTVSGWSGTTVAPTSAAPPPSDTVDGGEMELETPWSLEDDAFIVQAWGNGSHPDQISEYLPGRSPASCHRRYPELHASWCEDMRRKAETVPHSAADDDSPKTSQGLVDHSPLACKASDETVKESERCIGLDREYSDDTGHVTVGARGSTSQLVNPNPIRTEATHDSSPATPSSEFSGTPSFSMDDCDSQTTNHDGMPSPSWLDALAPGDTSQDSLVESIAVDAIVAAYFAWLQASMAPTNDITGVSTLPADDSAPPSGNTATDSKGSRSLSSGTSSVTGLTSQSTSRRGGTTRKRRKQNDDDDEGDDLGGPPPPKRKQVEPGERLLACPWQKRHRLRHSLCGKNNTIRGFDTIAHVKEHIRHYHVRYSAYCPRCKEEFGSAGARDAHVLKSMDAAPCTKRKFKDETMLSWDDKLNAFFKKQVSRTLDIDDQWFCLWDKFFSGVERPATSRVDDDMCEHLLKARHFISSKGDDIVKEVIRDHNLIPDEEDNAGTLTERQKRVQVFEVFAVRTFNLAIEKILNIQADAQCHAQTINCHKPSLAGRSTSDSVDGLSGVQALAPTSGSTPKTPQAAATTDTQQGIGPKSFGAQNLAPESAPQVDALEGGFQNFDLVLDPDYPWHDIFPVSD</sequence>
<evidence type="ECO:0000313" key="3">
    <source>
        <dbReference type="Proteomes" id="UP001321760"/>
    </source>
</evidence>
<feature type="region of interest" description="Disordered" evidence="1">
    <location>
        <begin position="374"/>
        <end position="406"/>
    </location>
</feature>
<feature type="region of interest" description="Disordered" evidence="1">
    <location>
        <begin position="287"/>
        <end position="312"/>
    </location>
</feature>
<feature type="compositionally biased region" description="Polar residues" evidence="1">
    <location>
        <begin position="843"/>
        <end position="852"/>
    </location>
</feature>
<feature type="compositionally biased region" description="Low complexity" evidence="1">
    <location>
        <begin position="546"/>
        <end position="573"/>
    </location>
</feature>
<keyword evidence="3" id="KW-1185">Reference proteome</keyword>
<name>A0AAV9GNW0_9PEZI</name>
<gene>
    <name evidence="2" type="ORF">QBC34DRAFT_404678</name>
</gene>
<feature type="region of interest" description="Disordered" evidence="1">
    <location>
        <begin position="419"/>
        <end position="490"/>
    </location>
</feature>
<dbReference type="PANTHER" id="PTHR38166:SF1">
    <property type="entry name" value="C2H2-TYPE DOMAIN-CONTAINING PROTEIN"/>
    <property type="match status" value="1"/>
</dbReference>
<organism evidence="2 3">
    <name type="scientific">Podospora aff. communis PSN243</name>
    <dbReference type="NCBI Taxonomy" id="3040156"/>
    <lineage>
        <taxon>Eukaryota</taxon>
        <taxon>Fungi</taxon>
        <taxon>Dikarya</taxon>
        <taxon>Ascomycota</taxon>
        <taxon>Pezizomycotina</taxon>
        <taxon>Sordariomycetes</taxon>
        <taxon>Sordariomycetidae</taxon>
        <taxon>Sordariales</taxon>
        <taxon>Podosporaceae</taxon>
        <taxon>Podospora</taxon>
    </lineage>
</organism>
<accession>A0AAV9GNW0</accession>
<dbReference type="InterPro" id="IPR001005">
    <property type="entry name" value="SANT/Myb"/>
</dbReference>
<evidence type="ECO:0000313" key="2">
    <source>
        <dbReference type="EMBL" id="KAK4449699.1"/>
    </source>
</evidence>
<feature type="region of interest" description="Disordered" evidence="1">
    <location>
        <begin position="1"/>
        <end position="70"/>
    </location>
</feature>
<reference evidence="2" key="1">
    <citation type="journal article" date="2023" name="Mol. Phylogenet. Evol.">
        <title>Genome-scale phylogeny and comparative genomics of the fungal order Sordariales.</title>
        <authorList>
            <person name="Hensen N."/>
            <person name="Bonometti L."/>
            <person name="Westerberg I."/>
            <person name="Brannstrom I.O."/>
            <person name="Guillou S."/>
            <person name="Cros-Aarteil S."/>
            <person name="Calhoun S."/>
            <person name="Haridas S."/>
            <person name="Kuo A."/>
            <person name="Mondo S."/>
            <person name="Pangilinan J."/>
            <person name="Riley R."/>
            <person name="LaButti K."/>
            <person name="Andreopoulos B."/>
            <person name="Lipzen A."/>
            <person name="Chen C."/>
            <person name="Yan M."/>
            <person name="Daum C."/>
            <person name="Ng V."/>
            <person name="Clum A."/>
            <person name="Steindorff A."/>
            <person name="Ohm R.A."/>
            <person name="Martin F."/>
            <person name="Silar P."/>
            <person name="Natvig D.O."/>
            <person name="Lalanne C."/>
            <person name="Gautier V."/>
            <person name="Ament-Velasquez S.L."/>
            <person name="Kruys A."/>
            <person name="Hutchinson M.I."/>
            <person name="Powell A.J."/>
            <person name="Barry K."/>
            <person name="Miller A.N."/>
            <person name="Grigoriev I.V."/>
            <person name="Debuchy R."/>
            <person name="Gladieux P."/>
            <person name="Hiltunen Thoren M."/>
            <person name="Johannesson H."/>
        </authorList>
    </citation>
    <scope>NUCLEOTIDE SEQUENCE</scope>
    <source>
        <strain evidence="2">PSN243</strain>
    </source>
</reference>
<evidence type="ECO:0008006" key="4">
    <source>
        <dbReference type="Google" id="ProtNLM"/>
    </source>
</evidence>
<reference evidence="2" key="2">
    <citation type="submission" date="2023-05" db="EMBL/GenBank/DDBJ databases">
        <authorList>
            <consortium name="Lawrence Berkeley National Laboratory"/>
            <person name="Steindorff A."/>
            <person name="Hensen N."/>
            <person name="Bonometti L."/>
            <person name="Westerberg I."/>
            <person name="Brannstrom I.O."/>
            <person name="Guillou S."/>
            <person name="Cros-Aarteil S."/>
            <person name="Calhoun S."/>
            <person name="Haridas S."/>
            <person name="Kuo A."/>
            <person name="Mondo S."/>
            <person name="Pangilinan J."/>
            <person name="Riley R."/>
            <person name="Labutti K."/>
            <person name="Andreopoulos B."/>
            <person name="Lipzen A."/>
            <person name="Chen C."/>
            <person name="Yanf M."/>
            <person name="Daum C."/>
            <person name="Ng V."/>
            <person name="Clum A."/>
            <person name="Ohm R."/>
            <person name="Martin F."/>
            <person name="Silar P."/>
            <person name="Natvig D."/>
            <person name="Lalanne C."/>
            <person name="Gautier V."/>
            <person name="Ament-Velasquez S.L."/>
            <person name="Kruys A."/>
            <person name="Hutchinson M.I."/>
            <person name="Powell A.J."/>
            <person name="Barry K."/>
            <person name="Miller A.N."/>
            <person name="Grigoriev I.V."/>
            <person name="Debuchy R."/>
            <person name="Gladieux P."/>
            <person name="Thoren M.H."/>
            <person name="Johannesson H."/>
        </authorList>
    </citation>
    <scope>NUCLEOTIDE SEQUENCE</scope>
    <source>
        <strain evidence="2">PSN243</strain>
    </source>
</reference>
<feature type="region of interest" description="Disordered" evidence="1">
    <location>
        <begin position="531"/>
        <end position="607"/>
    </location>
</feature>
<dbReference type="AlphaFoldDB" id="A0AAV9GNW0"/>
<dbReference type="EMBL" id="MU865936">
    <property type="protein sequence ID" value="KAK4449699.1"/>
    <property type="molecule type" value="Genomic_DNA"/>
</dbReference>